<accession>A0A0M0KFZ9</accession>
<dbReference type="PATRIC" id="fig|284581.3.peg.3466"/>
<name>A0A0M0KFZ9_9BACI</name>
<proteinExistence type="predicted"/>
<sequence length="119" mass="13774">MSDIVITFIHDAGEKDIQLSNHLEGHQLLQALLEWKGIQNEWGHASRDVEYSFDEKHWFRLDKNQRLEVVGIWDGAFLRLSEGASNLSTLNEIKELTTYSPEEENETTPASDYAWKILD</sequence>
<comment type="caution">
    <text evidence="1">The sequence shown here is derived from an EMBL/GenBank/DDBJ whole genome shotgun (WGS) entry which is preliminary data.</text>
</comment>
<gene>
    <name evidence="1" type="ORF">AMD01_23030</name>
</gene>
<dbReference type="Proteomes" id="UP000037558">
    <property type="component" value="Unassembled WGS sequence"/>
</dbReference>
<dbReference type="AlphaFoldDB" id="A0A0M0KFZ9"/>
<protein>
    <submittedName>
        <fullName evidence="1">Uncharacterized protein</fullName>
    </submittedName>
</protein>
<organism evidence="1 2">
    <name type="scientific">Priestia koreensis</name>
    <dbReference type="NCBI Taxonomy" id="284581"/>
    <lineage>
        <taxon>Bacteria</taxon>
        <taxon>Bacillati</taxon>
        <taxon>Bacillota</taxon>
        <taxon>Bacilli</taxon>
        <taxon>Bacillales</taxon>
        <taxon>Bacillaceae</taxon>
        <taxon>Priestia</taxon>
    </lineage>
</organism>
<dbReference type="OrthoDB" id="2680053at2"/>
<evidence type="ECO:0000313" key="1">
    <source>
        <dbReference type="EMBL" id="KOO37343.1"/>
    </source>
</evidence>
<evidence type="ECO:0000313" key="2">
    <source>
        <dbReference type="Proteomes" id="UP000037558"/>
    </source>
</evidence>
<keyword evidence="2" id="KW-1185">Reference proteome</keyword>
<dbReference type="EMBL" id="LILC01000037">
    <property type="protein sequence ID" value="KOO37343.1"/>
    <property type="molecule type" value="Genomic_DNA"/>
</dbReference>
<dbReference type="RefSeq" id="WP_053403783.1">
    <property type="nucleotide sequence ID" value="NZ_JAUKEN010000003.1"/>
</dbReference>
<reference evidence="2" key="1">
    <citation type="submission" date="2015-08" db="EMBL/GenBank/DDBJ databases">
        <title>Fjat-14210 dsm16467.</title>
        <authorList>
            <person name="Liu B."/>
            <person name="Wang J."/>
            <person name="Zhu Y."/>
            <person name="Liu G."/>
            <person name="Chen Q."/>
            <person name="Chen Z."/>
            <person name="Lan J."/>
            <person name="Che J."/>
            <person name="Ge C."/>
            <person name="Shi H."/>
            <person name="Pan Z."/>
            <person name="Liu X."/>
        </authorList>
    </citation>
    <scope>NUCLEOTIDE SEQUENCE [LARGE SCALE GENOMIC DNA]</scope>
    <source>
        <strain evidence="2">DSM 16467</strain>
    </source>
</reference>
<dbReference type="STRING" id="284581.AMD01_23030"/>